<dbReference type="Proteomes" id="UP000594263">
    <property type="component" value="Unplaced"/>
</dbReference>
<dbReference type="PROSITE" id="PS50089">
    <property type="entry name" value="ZF_RING_2"/>
    <property type="match status" value="1"/>
</dbReference>
<name>A0A7N1A0Q6_KALFE</name>
<keyword evidence="5" id="KW-1185">Reference proteome</keyword>
<feature type="region of interest" description="Disordered" evidence="2">
    <location>
        <begin position="269"/>
        <end position="295"/>
    </location>
</feature>
<feature type="compositionally biased region" description="Acidic residues" evidence="2">
    <location>
        <begin position="279"/>
        <end position="294"/>
    </location>
</feature>
<feature type="domain" description="RING-type" evidence="3">
    <location>
        <begin position="304"/>
        <end position="342"/>
    </location>
</feature>
<protein>
    <recommendedName>
        <fullName evidence="3">RING-type domain-containing protein</fullName>
    </recommendedName>
</protein>
<accession>A0A7N1A0Q6</accession>
<dbReference type="CDD" id="cd16449">
    <property type="entry name" value="RING-HC"/>
    <property type="match status" value="1"/>
</dbReference>
<dbReference type="Gramene" id="Kaladp0068s0028.3.v1.1">
    <property type="protein sequence ID" value="Kaladp0068s0028.3.v1.1.CDS.1"/>
    <property type="gene ID" value="Kaladp0068s0028.v1.1"/>
</dbReference>
<dbReference type="EnsemblPlants" id="Kaladp0068s0028.2.v1.1">
    <property type="protein sequence ID" value="Kaladp0068s0028.2.v1.1.CDS.1"/>
    <property type="gene ID" value="Kaladp0068s0028.v1.1"/>
</dbReference>
<evidence type="ECO:0000256" key="2">
    <source>
        <dbReference type="SAM" id="MobiDB-lite"/>
    </source>
</evidence>
<evidence type="ECO:0000313" key="5">
    <source>
        <dbReference type="Proteomes" id="UP000594263"/>
    </source>
</evidence>
<dbReference type="Gramene" id="Kaladp0068s0028.2.v1.1">
    <property type="protein sequence ID" value="Kaladp0068s0028.2.v1.1.CDS.1"/>
    <property type="gene ID" value="Kaladp0068s0028.v1.1"/>
</dbReference>
<dbReference type="OMA" id="REIWASR"/>
<organism evidence="4 5">
    <name type="scientific">Kalanchoe fedtschenkoi</name>
    <name type="common">Lavender scallops</name>
    <name type="synonym">South American air plant</name>
    <dbReference type="NCBI Taxonomy" id="63787"/>
    <lineage>
        <taxon>Eukaryota</taxon>
        <taxon>Viridiplantae</taxon>
        <taxon>Streptophyta</taxon>
        <taxon>Embryophyta</taxon>
        <taxon>Tracheophyta</taxon>
        <taxon>Spermatophyta</taxon>
        <taxon>Magnoliopsida</taxon>
        <taxon>eudicotyledons</taxon>
        <taxon>Gunneridae</taxon>
        <taxon>Pentapetalae</taxon>
        <taxon>Saxifragales</taxon>
        <taxon>Crassulaceae</taxon>
        <taxon>Kalanchoe</taxon>
    </lineage>
</organism>
<dbReference type="Gene3D" id="3.30.40.10">
    <property type="entry name" value="Zinc/RING finger domain, C3HC4 (zinc finger)"/>
    <property type="match status" value="1"/>
</dbReference>
<dbReference type="InterPro" id="IPR013083">
    <property type="entry name" value="Znf_RING/FYVE/PHD"/>
</dbReference>
<keyword evidence="1" id="KW-0862">Zinc</keyword>
<dbReference type="PANTHER" id="PTHR46629">
    <property type="entry name" value="OS01G0917900 PROTEIN"/>
    <property type="match status" value="1"/>
</dbReference>
<feature type="region of interest" description="Disordered" evidence="2">
    <location>
        <begin position="172"/>
        <end position="196"/>
    </location>
</feature>
<dbReference type="Gramene" id="Kaladp0068s0028.1.v1.1">
    <property type="protein sequence ID" value="Kaladp0068s0028.1.v1.1.CDS.1"/>
    <property type="gene ID" value="Kaladp0068s0028.v1.1"/>
</dbReference>
<evidence type="ECO:0000259" key="3">
    <source>
        <dbReference type="PROSITE" id="PS50089"/>
    </source>
</evidence>
<dbReference type="SMART" id="SM00184">
    <property type="entry name" value="RING"/>
    <property type="match status" value="1"/>
</dbReference>
<proteinExistence type="predicted"/>
<evidence type="ECO:0000256" key="1">
    <source>
        <dbReference type="PROSITE-ProRule" id="PRU00175"/>
    </source>
</evidence>
<evidence type="ECO:0000313" key="4">
    <source>
        <dbReference type="EnsemblPlants" id="Kaladp0068s0028.2.v1.1.CDS.1"/>
    </source>
</evidence>
<feature type="compositionally biased region" description="Acidic residues" evidence="2">
    <location>
        <begin position="230"/>
        <end position="245"/>
    </location>
</feature>
<dbReference type="InterPro" id="IPR001841">
    <property type="entry name" value="Znf_RING"/>
</dbReference>
<dbReference type="EnsemblPlants" id="Kaladp0068s0028.1.v1.1">
    <property type="protein sequence ID" value="Kaladp0068s0028.1.v1.1.CDS.1"/>
    <property type="gene ID" value="Kaladp0068s0028.v1.1"/>
</dbReference>
<feature type="region of interest" description="Disordered" evidence="2">
    <location>
        <begin position="212"/>
        <end position="255"/>
    </location>
</feature>
<dbReference type="SUPFAM" id="SSF57850">
    <property type="entry name" value="RING/U-box"/>
    <property type="match status" value="1"/>
</dbReference>
<dbReference type="Pfam" id="PF13920">
    <property type="entry name" value="zf-C3HC4_3"/>
    <property type="match status" value="1"/>
</dbReference>
<keyword evidence="1" id="KW-0479">Metal-binding</keyword>
<reference evidence="4" key="1">
    <citation type="submission" date="2021-01" db="UniProtKB">
        <authorList>
            <consortium name="EnsemblPlants"/>
        </authorList>
    </citation>
    <scope>IDENTIFICATION</scope>
</reference>
<dbReference type="EnsemblPlants" id="Kaladp0068s0028.3.v1.1">
    <property type="protein sequence ID" value="Kaladp0068s0028.3.v1.1.CDS.1"/>
    <property type="gene ID" value="Kaladp0068s0028.v1.1"/>
</dbReference>
<dbReference type="AlphaFoldDB" id="A0A7N1A0Q6"/>
<keyword evidence="1" id="KW-0863">Zinc-finger</keyword>
<feature type="compositionally biased region" description="Low complexity" evidence="2">
    <location>
        <begin position="173"/>
        <end position="185"/>
    </location>
</feature>
<dbReference type="GO" id="GO:0008270">
    <property type="term" value="F:zinc ion binding"/>
    <property type="evidence" value="ECO:0007669"/>
    <property type="project" value="UniProtKB-KW"/>
</dbReference>
<sequence>MDGGGARRRRDALAGLTLGAVLGDEKEIPLPPSPPLPQVSRTLLDIIRDEEPNSRAYKNLIHHHHNKKSWKSFKDRLRLKRAGDAWSSVPASDVPFRQNLVITAPITVTHRPICAVEPVHVDRQSGEVPLAETGQVQLQNRSLSRVVSLQTDPTQEDSLHIEQVPVSDVPIVSSRSSMLRRNSSRIPSPGQPDEPVRSVRLSEALAAEREQIQRVVSSTEAAGRARLQEEAAESEYDDEEREEVGEGAGDHQLQQGRMSLMDLLEETDGQMGWPYTGEGDNDEDDEEEEDEVEEEGRNLVERNCCVCMVRHKGSAFIPCGHTFCRLCSRELWVSRGNCPLCNGFILEILDIF</sequence>